<dbReference type="GO" id="GO:0005524">
    <property type="term" value="F:ATP binding"/>
    <property type="evidence" value="ECO:0007669"/>
    <property type="project" value="UniProtKB-KW"/>
</dbReference>
<dbReference type="AlphaFoldDB" id="A0A2S2R5T4"/>
<dbReference type="GO" id="GO:0005737">
    <property type="term" value="C:cytoplasm"/>
    <property type="evidence" value="ECO:0007669"/>
    <property type="project" value="TreeGrafter"/>
</dbReference>
<gene>
    <name evidence="6" type="primary">Sphk2</name>
    <name evidence="6" type="ORF">g.59470</name>
</gene>
<evidence type="ECO:0000256" key="2">
    <source>
        <dbReference type="ARBA" id="ARBA00022741"/>
    </source>
</evidence>
<feature type="domain" description="DAGKc" evidence="5">
    <location>
        <begin position="167"/>
        <end position="314"/>
    </location>
</feature>
<dbReference type="GO" id="GO:0016020">
    <property type="term" value="C:membrane"/>
    <property type="evidence" value="ECO:0007669"/>
    <property type="project" value="TreeGrafter"/>
</dbReference>
<dbReference type="Pfam" id="PF00781">
    <property type="entry name" value="DAGK_cat"/>
    <property type="match status" value="1"/>
</dbReference>
<dbReference type="Gene3D" id="2.60.200.40">
    <property type="match status" value="1"/>
</dbReference>
<dbReference type="SUPFAM" id="SSF111331">
    <property type="entry name" value="NAD kinase/diacylglycerol kinase-like"/>
    <property type="match status" value="1"/>
</dbReference>
<dbReference type="GO" id="GO:0046512">
    <property type="term" value="P:sphingosine biosynthetic process"/>
    <property type="evidence" value="ECO:0007669"/>
    <property type="project" value="TreeGrafter"/>
</dbReference>
<sequence length="585" mass="65939">MDEVRLSNLPILEETFYALSRKQYSYKVSLTPDGLYLTKNGDGGLEKTDLIPIRDIIGCKSMRNNGKSTNCACRPAKADIADECQVRIPYMKTVDCSAYLCVYAYILKNLATKNEKRDKMTVTLRFRNHNSYDENSKIANKWKMAIKLLLKARYEDGTIVAPADNQYLGNRLLVIVNPKSGVGKAREIFQRKIVPILNMADIDYDLHITCMQNDARNLMRTSNIYKWGRGIVVLGGDGLMFEIINGLMERSDWQRAFEYLTLSVIPGGSGNGMAKSISFETNEPYNQDPILISALNIVGGNRSPMDLVRVETLTQVVYSFLSVGWGFIADIDIESERLRMLGSPRFTIWSVARLIGLRSYPARLSYCKINNLETETKMNNFARSTYGNFHETVEDESVSIEFGMDPLEEYGTRERVESFSSIISKHTSFMSVNEAPSFTSIPEVIEESEVWVRGPISKLPPLTEPVPSDWEVVEDEFVMIHASYLSHISEDVILAPNSKLNDGVIWLLVIRSGISRTTFLQFLLGLSSGSHLTVPKVEMIPVKAFRLEPLSQSSHLVVDGELLKHSPLQAEIMPGLANVYTRQKF</sequence>
<dbReference type="EMBL" id="GGMS01015519">
    <property type="protein sequence ID" value="MBY84722.1"/>
    <property type="molecule type" value="Transcribed_RNA"/>
</dbReference>
<dbReference type="PROSITE" id="PS50146">
    <property type="entry name" value="DAGK"/>
    <property type="match status" value="1"/>
</dbReference>
<proteinExistence type="predicted"/>
<dbReference type="InterPro" id="IPR001206">
    <property type="entry name" value="Diacylglycerol_kinase_cat_dom"/>
</dbReference>
<keyword evidence="3 6" id="KW-0418">Kinase</keyword>
<evidence type="ECO:0000256" key="1">
    <source>
        <dbReference type="ARBA" id="ARBA00022679"/>
    </source>
</evidence>
<dbReference type="PANTHER" id="PTHR12358:SF112">
    <property type="entry name" value="LD11247P-RELATED"/>
    <property type="match status" value="1"/>
</dbReference>
<dbReference type="InterPro" id="IPR017438">
    <property type="entry name" value="ATP-NAD_kinase_N"/>
</dbReference>
<keyword evidence="2" id="KW-0547">Nucleotide-binding</keyword>
<evidence type="ECO:0000256" key="4">
    <source>
        <dbReference type="ARBA" id="ARBA00022840"/>
    </source>
</evidence>
<evidence type="ECO:0000256" key="3">
    <source>
        <dbReference type="ARBA" id="ARBA00022777"/>
    </source>
</evidence>
<organism evidence="6">
    <name type="scientific">Sipha flava</name>
    <name type="common">yellow sugarcane aphid</name>
    <dbReference type="NCBI Taxonomy" id="143950"/>
    <lineage>
        <taxon>Eukaryota</taxon>
        <taxon>Metazoa</taxon>
        <taxon>Ecdysozoa</taxon>
        <taxon>Arthropoda</taxon>
        <taxon>Hexapoda</taxon>
        <taxon>Insecta</taxon>
        <taxon>Pterygota</taxon>
        <taxon>Neoptera</taxon>
        <taxon>Paraneoptera</taxon>
        <taxon>Hemiptera</taxon>
        <taxon>Sternorrhyncha</taxon>
        <taxon>Aphidomorpha</taxon>
        <taxon>Aphidoidea</taxon>
        <taxon>Aphididae</taxon>
        <taxon>Sipha</taxon>
    </lineage>
</organism>
<dbReference type="InterPro" id="IPR016064">
    <property type="entry name" value="NAD/diacylglycerol_kinase_sf"/>
</dbReference>
<dbReference type="PANTHER" id="PTHR12358">
    <property type="entry name" value="SPHINGOSINE KINASE"/>
    <property type="match status" value="1"/>
</dbReference>
<dbReference type="InterPro" id="IPR045540">
    <property type="entry name" value="YegS/DAGK_C"/>
</dbReference>
<dbReference type="InterPro" id="IPR050187">
    <property type="entry name" value="Lipid_Phosphate_FormReg"/>
</dbReference>
<protein>
    <submittedName>
        <fullName evidence="6">Sphingosine kinase 2</fullName>
    </submittedName>
</protein>
<evidence type="ECO:0000259" key="5">
    <source>
        <dbReference type="PROSITE" id="PS50146"/>
    </source>
</evidence>
<reference evidence="6" key="1">
    <citation type="submission" date="2018-04" db="EMBL/GenBank/DDBJ databases">
        <title>Transcriptome assembly of Sipha flava.</title>
        <authorList>
            <person name="Scully E.D."/>
            <person name="Geib S.M."/>
            <person name="Palmer N.A."/>
            <person name="Koch K."/>
            <person name="Bradshaw J."/>
            <person name="Heng-Moss T."/>
            <person name="Sarath G."/>
        </authorList>
    </citation>
    <scope>NUCLEOTIDE SEQUENCE</scope>
</reference>
<keyword evidence="1" id="KW-0808">Transferase</keyword>
<dbReference type="GO" id="GO:0001727">
    <property type="term" value="F:lipid kinase activity"/>
    <property type="evidence" value="ECO:0007669"/>
    <property type="project" value="TreeGrafter"/>
</dbReference>
<keyword evidence="4" id="KW-0067">ATP-binding</keyword>
<dbReference type="SMART" id="SM00046">
    <property type="entry name" value="DAGKc"/>
    <property type="match status" value="1"/>
</dbReference>
<name>A0A2S2R5T4_9HEMI</name>
<evidence type="ECO:0000313" key="6">
    <source>
        <dbReference type="EMBL" id="MBY84722.1"/>
    </source>
</evidence>
<dbReference type="Pfam" id="PF19279">
    <property type="entry name" value="YegS_C"/>
    <property type="match status" value="1"/>
</dbReference>
<accession>A0A2S2R5T4</accession>
<dbReference type="Gene3D" id="3.40.50.10330">
    <property type="entry name" value="Probable inorganic polyphosphate/atp-NAD kinase, domain 1"/>
    <property type="match status" value="1"/>
</dbReference>